<name>A0A2A6CRB8_PRIPA</name>
<dbReference type="Proteomes" id="UP000005239">
    <property type="component" value="Unassembled WGS sequence"/>
</dbReference>
<reference evidence="1" key="2">
    <citation type="submission" date="2022-06" db="UniProtKB">
        <authorList>
            <consortium name="EnsemblMetazoa"/>
        </authorList>
    </citation>
    <scope>IDENTIFICATION</scope>
    <source>
        <strain evidence="1">PS312</strain>
    </source>
</reference>
<dbReference type="EnsemblMetazoa" id="PPA44691.1">
    <property type="protein sequence ID" value="PPA44691.1"/>
    <property type="gene ID" value="WBGene00283060"/>
</dbReference>
<sequence length="61" mass="6448">MTVGGVTTVIGGAAGVQSIQQGSEAFVNITGRRFTPVNRNSDLSPSFLENPVKYIPRKIGN</sequence>
<dbReference type="AlphaFoldDB" id="A0A2A6CRB8"/>
<gene>
    <name evidence="1" type="primary">WBGene00283060</name>
</gene>
<reference evidence="2" key="1">
    <citation type="journal article" date="2008" name="Nat. Genet.">
        <title>The Pristionchus pacificus genome provides a unique perspective on nematode lifestyle and parasitism.</title>
        <authorList>
            <person name="Dieterich C."/>
            <person name="Clifton S.W."/>
            <person name="Schuster L.N."/>
            <person name="Chinwalla A."/>
            <person name="Delehaunty K."/>
            <person name="Dinkelacker I."/>
            <person name="Fulton L."/>
            <person name="Fulton R."/>
            <person name="Godfrey J."/>
            <person name="Minx P."/>
            <person name="Mitreva M."/>
            <person name="Roeseler W."/>
            <person name="Tian H."/>
            <person name="Witte H."/>
            <person name="Yang S.P."/>
            <person name="Wilson R.K."/>
            <person name="Sommer R.J."/>
        </authorList>
    </citation>
    <scope>NUCLEOTIDE SEQUENCE [LARGE SCALE GENOMIC DNA]</scope>
    <source>
        <strain evidence="2">PS312</strain>
    </source>
</reference>
<organism evidence="1 2">
    <name type="scientific">Pristionchus pacificus</name>
    <name type="common">Parasitic nematode worm</name>
    <dbReference type="NCBI Taxonomy" id="54126"/>
    <lineage>
        <taxon>Eukaryota</taxon>
        <taxon>Metazoa</taxon>
        <taxon>Ecdysozoa</taxon>
        <taxon>Nematoda</taxon>
        <taxon>Chromadorea</taxon>
        <taxon>Rhabditida</taxon>
        <taxon>Rhabditina</taxon>
        <taxon>Diplogasteromorpha</taxon>
        <taxon>Diplogasteroidea</taxon>
        <taxon>Neodiplogasteridae</taxon>
        <taxon>Pristionchus</taxon>
    </lineage>
</organism>
<accession>A0A8R1Z3J3</accession>
<accession>A0A2A6CRB8</accession>
<proteinExistence type="predicted"/>
<evidence type="ECO:0000313" key="2">
    <source>
        <dbReference type="Proteomes" id="UP000005239"/>
    </source>
</evidence>
<protein>
    <submittedName>
        <fullName evidence="1">Uncharacterized protein</fullName>
    </submittedName>
</protein>
<keyword evidence="2" id="KW-1185">Reference proteome</keyword>
<evidence type="ECO:0000313" key="1">
    <source>
        <dbReference type="EnsemblMetazoa" id="PPA44691.1"/>
    </source>
</evidence>